<gene>
    <name evidence="2" type="ORF">GJV85_00195</name>
</gene>
<dbReference type="PANTHER" id="PTHR35399">
    <property type="entry name" value="SLR8030 PROTEIN"/>
    <property type="match status" value="1"/>
</dbReference>
<accession>A0A975B2N3</accession>
<protein>
    <submittedName>
        <fullName evidence="2">DUF839 domain-containing protein</fullName>
    </submittedName>
</protein>
<reference evidence="2" key="1">
    <citation type="submission" date="2019-11" db="EMBL/GenBank/DDBJ databases">
        <authorList>
            <person name="Kojima H."/>
        </authorList>
    </citation>
    <scope>NUCLEOTIDE SEQUENCE</scope>
    <source>
        <strain evidence="2">H1576</strain>
    </source>
</reference>
<keyword evidence="3" id="KW-1185">Reference proteome</keyword>
<feature type="chain" id="PRO_5036847140" evidence="1">
    <location>
        <begin position="19"/>
        <end position="637"/>
    </location>
</feature>
<organism evidence="2 3">
    <name type="scientific">Sulfurimonas aquatica</name>
    <dbReference type="NCBI Taxonomy" id="2672570"/>
    <lineage>
        <taxon>Bacteria</taxon>
        <taxon>Pseudomonadati</taxon>
        <taxon>Campylobacterota</taxon>
        <taxon>Epsilonproteobacteria</taxon>
        <taxon>Campylobacterales</taxon>
        <taxon>Sulfurimonadaceae</taxon>
        <taxon>Sulfurimonas</taxon>
    </lineage>
</organism>
<dbReference type="EMBL" id="CP046072">
    <property type="protein sequence ID" value="QSZ43030.1"/>
    <property type="molecule type" value="Genomic_DNA"/>
</dbReference>
<evidence type="ECO:0000256" key="1">
    <source>
        <dbReference type="SAM" id="SignalP"/>
    </source>
</evidence>
<name>A0A975B2N3_9BACT</name>
<proteinExistence type="predicted"/>
<evidence type="ECO:0000313" key="3">
    <source>
        <dbReference type="Proteomes" id="UP000671852"/>
    </source>
</evidence>
<dbReference type="InterPro" id="IPR008557">
    <property type="entry name" value="PhoX"/>
</dbReference>
<dbReference type="AlphaFoldDB" id="A0A975B2N3"/>
<dbReference type="Pfam" id="PF05787">
    <property type="entry name" value="PhoX"/>
    <property type="match status" value="1"/>
</dbReference>
<dbReference type="PANTHER" id="PTHR35399:SF2">
    <property type="entry name" value="DUF839 DOMAIN-CONTAINING PROTEIN"/>
    <property type="match status" value="1"/>
</dbReference>
<sequence>MISFVTATALLFTLSACGTDTQDGAVGETGLVGTSGSDGVDGADGADGTNGVDATAYSMSFTSIAVPTTDADKRVNNASKSVTINGTEKSIDFHTLLRSGDASPDANGEHFALVKDAAGNALTQADNVANSKYGGSEPWYCGQSSGLDYTSLITYGSKLFAITALECRIGGAYITELNQDAQNGELSVVSTKSVDFSDVNGTYINCAGMTTPWNSHLGSEEYEPNMRTVDETDSKTISIAKYNGYTPTATNAKYIGYHMGWIPEIKVTSDAGATNVVKHYAMGRAAHELAYVMPDKKTVYLSDDGTNGGFYMFVADVEEDLSAGNLYAAKWIQESSENGGSATINWVAMGHLSNAEVKTMLDAKTEFSDIFDYEAVDVNGSCTTAGYKPVNTSAGAECLLLKSGKEKAAASLEKRRYAAYLGATTEFAKEEGITYNSDDKKLYMAISNIYKGMEDNKYKGIAETKYDIASNNDIRLDYSKCGAVYALDVENGKRDTQGGTIDSDYVIGNMYSEVTGADATYTGDLAFNQCSVNGISYPDNVTYLDKYGILIIGEDTGYHENDMIWAYNVKTKDMKRVFTSLYGAETTSPFWHKNINGFGYMTTVVQHPFGEDNTDKKLVDSDLNSYMGYMGPFPALD</sequence>
<dbReference type="Proteomes" id="UP000671852">
    <property type="component" value="Chromosome"/>
</dbReference>
<reference evidence="2" key="2">
    <citation type="submission" date="2021-04" db="EMBL/GenBank/DDBJ databases">
        <title>Isolation and characterization of a novel species of the genus Sulfurimonas.</title>
        <authorList>
            <person name="Fukui M."/>
        </authorList>
    </citation>
    <scope>NUCLEOTIDE SEQUENCE</scope>
    <source>
        <strain evidence="2">H1576</strain>
    </source>
</reference>
<dbReference type="KEGG" id="saqt:GJV85_00195"/>
<feature type="signal peptide" evidence="1">
    <location>
        <begin position="1"/>
        <end position="18"/>
    </location>
</feature>
<keyword evidence="1" id="KW-0732">Signal</keyword>
<evidence type="ECO:0000313" key="2">
    <source>
        <dbReference type="EMBL" id="QSZ43030.1"/>
    </source>
</evidence>